<protein>
    <recommendedName>
        <fullName evidence="3">C2 NT-type domain-containing protein</fullName>
    </recommendedName>
</protein>
<name>A0ABN9UGQ5_9DINO</name>
<dbReference type="Proteomes" id="UP001189429">
    <property type="component" value="Unassembled WGS sequence"/>
</dbReference>
<dbReference type="EMBL" id="CAUYUJ010015839">
    <property type="protein sequence ID" value="CAK0858797.1"/>
    <property type="molecule type" value="Genomic_DNA"/>
</dbReference>
<proteinExistence type="predicted"/>
<evidence type="ECO:0008006" key="3">
    <source>
        <dbReference type="Google" id="ProtNLM"/>
    </source>
</evidence>
<comment type="caution">
    <text evidence="1">The sequence shown here is derived from an EMBL/GenBank/DDBJ whole genome shotgun (WGS) entry which is preliminary data.</text>
</comment>
<sequence length="152" mass="16733">MPQTLQRSTSVSTRASRIEWTVDARKLRGNDKQAVSPSFDLSCAGRTLPFKMMIYPKHVTDQKGGASFKKSKGRGTVTIKCEADLNTGSTPLQFRIYTGTGASKQTPRGPVEHDFSESAVCTLPSNLVEWDFEQVKDKDSSTFVVGLEVLTQ</sequence>
<reference evidence="1" key="1">
    <citation type="submission" date="2023-10" db="EMBL/GenBank/DDBJ databases">
        <authorList>
            <person name="Chen Y."/>
            <person name="Shah S."/>
            <person name="Dougan E. K."/>
            <person name="Thang M."/>
            <person name="Chan C."/>
        </authorList>
    </citation>
    <scope>NUCLEOTIDE SEQUENCE [LARGE SCALE GENOMIC DNA]</scope>
</reference>
<organism evidence="1 2">
    <name type="scientific">Prorocentrum cordatum</name>
    <dbReference type="NCBI Taxonomy" id="2364126"/>
    <lineage>
        <taxon>Eukaryota</taxon>
        <taxon>Sar</taxon>
        <taxon>Alveolata</taxon>
        <taxon>Dinophyceae</taxon>
        <taxon>Prorocentrales</taxon>
        <taxon>Prorocentraceae</taxon>
        <taxon>Prorocentrum</taxon>
    </lineage>
</organism>
<gene>
    <name evidence="1" type="ORF">PCOR1329_LOCUS48383</name>
</gene>
<keyword evidence="2" id="KW-1185">Reference proteome</keyword>
<accession>A0ABN9UGQ5</accession>
<evidence type="ECO:0000313" key="1">
    <source>
        <dbReference type="EMBL" id="CAK0858797.1"/>
    </source>
</evidence>
<evidence type="ECO:0000313" key="2">
    <source>
        <dbReference type="Proteomes" id="UP001189429"/>
    </source>
</evidence>